<feature type="chain" id="PRO_5022891907" evidence="1">
    <location>
        <begin position="26"/>
        <end position="144"/>
    </location>
</feature>
<proteinExistence type="predicted"/>
<feature type="signal peptide" evidence="1">
    <location>
        <begin position="1"/>
        <end position="25"/>
    </location>
</feature>
<gene>
    <name evidence="2" type="ORF">CA13_30370</name>
</gene>
<dbReference type="Proteomes" id="UP000315010">
    <property type="component" value="Unassembled WGS sequence"/>
</dbReference>
<accession>A0A5C5Z2U5</accession>
<evidence type="ECO:0000256" key="1">
    <source>
        <dbReference type="SAM" id="SignalP"/>
    </source>
</evidence>
<sequence precursor="true">MCGITFLSPWRLGCPVILLLTPAFAVVAQDPVAPSVSEIATIESPLDDQDVISFQNPAKVFHPETWFHFIGGNVAEQGVTADIEAIANAEIECVQFFHGQSGGPWPSVDPQIKCLSESWDDAVRHVAQECQRLGLRFTMQNFPG</sequence>
<organism evidence="2 3">
    <name type="scientific">Novipirellula herctigrandis</name>
    <dbReference type="NCBI Taxonomy" id="2527986"/>
    <lineage>
        <taxon>Bacteria</taxon>
        <taxon>Pseudomonadati</taxon>
        <taxon>Planctomycetota</taxon>
        <taxon>Planctomycetia</taxon>
        <taxon>Pirellulales</taxon>
        <taxon>Pirellulaceae</taxon>
        <taxon>Novipirellula</taxon>
    </lineage>
</organism>
<keyword evidence="3" id="KW-1185">Reference proteome</keyword>
<evidence type="ECO:0000313" key="3">
    <source>
        <dbReference type="Proteomes" id="UP000315010"/>
    </source>
</evidence>
<evidence type="ECO:0000313" key="2">
    <source>
        <dbReference type="EMBL" id="TWT81584.1"/>
    </source>
</evidence>
<keyword evidence="1" id="KW-0732">Signal</keyword>
<dbReference type="AlphaFoldDB" id="A0A5C5Z2U5"/>
<comment type="caution">
    <text evidence="2">The sequence shown here is derived from an EMBL/GenBank/DDBJ whole genome shotgun (WGS) entry which is preliminary data.</text>
</comment>
<dbReference type="Pfam" id="PF17132">
    <property type="entry name" value="Glyco_hydro_106"/>
    <property type="match status" value="1"/>
</dbReference>
<protein>
    <submittedName>
        <fullName evidence="2">Uncharacterized protein</fullName>
    </submittedName>
</protein>
<reference evidence="2 3" key="1">
    <citation type="submission" date="2019-02" db="EMBL/GenBank/DDBJ databases">
        <title>Deep-cultivation of Planctomycetes and their phenomic and genomic characterization uncovers novel biology.</title>
        <authorList>
            <person name="Wiegand S."/>
            <person name="Jogler M."/>
            <person name="Boedeker C."/>
            <person name="Pinto D."/>
            <person name="Vollmers J."/>
            <person name="Rivas-Marin E."/>
            <person name="Kohn T."/>
            <person name="Peeters S.H."/>
            <person name="Heuer A."/>
            <person name="Rast P."/>
            <person name="Oberbeckmann S."/>
            <person name="Bunk B."/>
            <person name="Jeske O."/>
            <person name="Meyerdierks A."/>
            <person name="Storesund J.E."/>
            <person name="Kallscheuer N."/>
            <person name="Luecker S."/>
            <person name="Lage O.M."/>
            <person name="Pohl T."/>
            <person name="Merkel B.J."/>
            <person name="Hornburger P."/>
            <person name="Mueller R.-W."/>
            <person name="Bruemmer F."/>
            <person name="Labrenz M."/>
            <person name="Spormann A.M."/>
            <person name="Op Den Camp H."/>
            <person name="Overmann J."/>
            <person name="Amann R."/>
            <person name="Jetten M.S.M."/>
            <person name="Mascher T."/>
            <person name="Medema M.H."/>
            <person name="Devos D.P."/>
            <person name="Kaster A.-K."/>
            <person name="Ovreas L."/>
            <person name="Rohde M."/>
            <person name="Galperin M.Y."/>
            <person name="Jogler C."/>
        </authorList>
    </citation>
    <scope>NUCLEOTIDE SEQUENCE [LARGE SCALE GENOMIC DNA]</scope>
    <source>
        <strain evidence="2 3">CA13</strain>
    </source>
</reference>
<dbReference type="EMBL" id="SJPJ01000001">
    <property type="protein sequence ID" value="TWT81584.1"/>
    <property type="molecule type" value="Genomic_DNA"/>
</dbReference>
<name>A0A5C5Z2U5_9BACT</name>
<dbReference type="OrthoDB" id="9780241at2"/>